<dbReference type="RefSeq" id="WP_013385437.1">
    <property type="nucleotide sequence ID" value="NC_017384.1"/>
</dbReference>
<dbReference type="SUPFAM" id="SSF51726">
    <property type="entry name" value="UROD/MetE-like"/>
    <property type="match status" value="1"/>
</dbReference>
<dbReference type="Pfam" id="PF01717">
    <property type="entry name" value="Meth_synt_2"/>
    <property type="match status" value="1"/>
</dbReference>
<dbReference type="GO" id="GO:0008270">
    <property type="term" value="F:zinc ion binding"/>
    <property type="evidence" value="ECO:0007669"/>
    <property type="project" value="InterPro"/>
</dbReference>
<dbReference type="Gene3D" id="3.20.20.210">
    <property type="match status" value="1"/>
</dbReference>
<keyword evidence="2" id="KW-0808">Transferase</keyword>
<dbReference type="AlphaFoldDB" id="F9Y655"/>
<dbReference type="InterPro" id="IPR002629">
    <property type="entry name" value="Met_Synth_C/arc"/>
</dbReference>
<sequence>MTTETTIRRRAPFRADHVGSLLRPAAVQAARQPGVPAADLRAAEDAGIRELVQLQKDAGLGVFTDGEARRAFWHYDFMGLLTGLDMKPSNRSLPFKTEHKTTPVEPHLTGALDFPADHPMLEHFTFVRNLVKPGEGIAKISIPGPSALHFRTPTENIEYAPYLDQEKLFHDTAETYKKAVQAFYDAGCRYLQLDDIFFAYLGDEKQREERRAMGQDPDKLIASYAAMLEASIKDRPADMVIGMHMCRGNFRSAHVAEGGYDAAADAIFNHTSVDVYFMEYDTERAGGLAPLKLLPKGDKRVMAGFITTKTGELEQADWLKRKFDEAAQYVDIDQLGIAPQCGFASTEHGNAITVDDQKRKLELVVNTAQAIWGEN</sequence>
<dbReference type="OrthoDB" id="244285at2"/>
<protein>
    <submittedName>
        <fullName evidence="2">Methionine synthase, vitamin-B12 independent</fullName>
        <ecNumber evidence="2">2.1.1.14</ecNumber>
    </submittedName>
</protein>
<dbReference type="PANTHER" id="PTHR43844:SF1">
    <property type="entry name" value="METHIONINE SYNTHASE"/>
    <property type="match status" value="1"/>
</dbReference>
<dbReference type="EMBL" id="CP002018">
    <property type="protein sequence ID" value="AEM42052.1"/>
    <property type="molecule type" value="Genomic_DNA"/>
</dbReference>
<dbReference type="InterPro" id="IPR038071">
    <property type="entry name" value="UROD/MetE-like_sf"/>
</dbReference>
<keyword evidence="2" id="KW-0489">Methyltransferase</keyword>
<gene>
    <name evidence="2" type="ordered locus">KVU_2213</name>
</gene>
<accession>F9Y655</accession>
<evidence type="ECO:0000313" key="3">
    <source>
        <dbReference type="Proteomes" id="UP000000692"/>
    </source>
</evidence>
<organism evidence="2 3">
    <name type="scientific">Ketogulonicigenium vulgare (strain WSH-001)</name>
    <dbReference type="NCBI Taxonomy" id="759362"/>
    <lineage>
        <taxon>Bacteria</taxon>
        <taxon>Pseudomonadati</taxon>
        <taxon>Pseudomonadota</taxon>
        <taxon>Alphaproteobacteria</taxon>
        <taxon>Rhodobacterales</taxon>
        <taxon>Roseobacteraceae</taxon>
        <taxon>Ketogulonicigenium</taxon>
    </lineage>
</organism>
<dbReference type="GO" id="GO:0032259">
    <property type="term" value="P:methylation"/>
    <property type="evidence" value="ECO:0007669"/>
    <property type="project" value="UniProtKB-KW"/>
</dbReference>
<dbReference type="Proteomes" id="UP000000692">
    <property type="component" value="Chromosome"/>
</dbReference>
<evidence type="ECO:0000313" key="2">
    <source>
        <dbReference type="EMBL" id="AEM42052.1"/>
    </source>
</evidence>
<dbReference type="PATRIC" id="fig|759362.5.peg.2299"/>
<evidence type="ECO:0000259" key="1">
    <source>
        <dbReference type="Pfam" id="PF01717"/>
    </source>
</evidence>
<name>F9Y655_KETVW</name>
<dbReference type="EC" id="2.1.1.14" evidence="2"/>
<dbReference type="KEGG" id="kvl:KVU_2213"/>
<dbReference type="PANTHER" id="PTHR43844">
    <property type="entry name" value="METHIONINE SYNTHASE"/>
    <property type="match status" value="1"/>
</dbReference>
<dbReference type="GO" id="GO:0009086">
    <property type="term" value="P:methionine biosynthetic process"/>
    <property type="evidence" value="ECO:0007669"/>
    <property type="project" value="InterPro"/>
</dbReference>
<feature type="domain" description="Cobalamin-independent methionine synthase MetE C-terminal/archaeal" evidence="1">
    <location>
        <begin position="38"/>
        <end position="352"/>
    </location>
</feature>
<dbReference type="NCBIfam" id="NF005085">
    <property type="entry name" value="PRK06520.1"/>
    <property type="match status" value="1"/>
</dbReference>
<dbReference type="eggNOG" id="COG0620">
    <property type="taxonomic scope" value="Bacteria"/>
</dbReference>
<dbReference type="GO" id="GO:0003871">
    <property type="term" value="F:5-methyltetrahydropteroyltriglutamate-homocysteine S-methyltransferase activity"/>
    <property type="evidence" value="ECO:0007669"/>
    <property type="project" value="UniProtKB-EC"/>
</dbReference>
<proteinExistence type="predicted"/>
<keyword evidence="3" id="KW-1185">Reference proteome</keyword>
<reference evidence="2 3" key="1">
    <citation type="journal article" date="2011" name="J. Bacteriol.">
        <title>Complete genome sequence of the industrial strain Ketogulonicigenium vulgare WSH-001.</title>
        <authorList>
            <person name="Liu L."/>
            <person name="Li Y."/>
            <person name="Zhang J."/>
            <person name="Zhou Z."/>
            <person name="Liu J."/>
            <person name="Li X."/>
            <person name="Zhou J."/>
            <person name="Du G."/>
            <person name="Wang L."/>
            <person name="Chen J."/>
        </authorList>
    </citation>
    <scope>NUCLEOTIDE SEQUENCE [LARGE SCALE GENOMIC DNA]</scope>
    <source>
        <strain evidence="2 3">WSH-001</strain>
    </source>
</reference>
<dbReference type="CDD" id="cd03311">
    <property type="entry name" value="CIMS_C_terminal_like"/>
    <property type="match status" value="1"/>
</dbReference>
<dbReference type="HOGENOM" id="CLU_058877_0_0_5"/>